<dbReference type="EMBL" id="JBHSJB010000005">
    <property type="protein sequence ID" value="MFC5053217.1"/>
    <property type="molecule type" value="Genomic_DNA"/>
</dbReference>
<dbReference type="RefSeq" id="WP_344041266.1">
    <property type="nucleotide sequence ID" value="NZ_BAAAKE010000028.1"/>
</dbReference>
<evidence type="ECO:0000313" key="1">
    <source>
        <dbReference type="EMBL" id="MFC5053217.1"/>
    </source>
</evidence>
<comment type="caution">
    <text evidence="1">The sequence shown here is derived from an EMBL/GenBank/DDBJ whole genome shotgun (WGS) entry which is preliminary data.</text>
</comment>
<dbReference type="Proteomes" id="UP001595833">
    <property type="component" value="Unassembled WGS sequence"/>
</dbReference>
<evidence type="ECO:0000313" key="2">
    <source>
        <dbReference type="Proteomes" id="UP001595833"/>
    </source>
</evidence>
<proteinExistence type="predicted"/>
<accession>A0ABV9XUN3</accession>
<evidence type="ECO:0008006" key="3">
    <source>
        <dbReference type="Google" id="ProtNLM"/>
    </source>
</evidence>
<reference evidence="2" key="1">
    <citation type="journal article" date="2019" name="Int. J. Syst. Evol. Microbiol.">
        <title>The Global Catalogue of Microorganisms (GCM) 10K type strain sequencing project: providing services to taxonomists for standard genome sequencing and annotation.</title>
        <authorList>
            <consortium name="The Broad Institute Genomics Platform"/>
            <consortium name="The Broad Institute Genome Sequencing Center for Infectious Disease"/>
            <person name="Wu L."/>
            <person name="Ma J."/>
        </authorList>
    </citation>
    <scope>NUCLEOTIDE SEQUENCE [LARGE SCALE GENOMIC DNA]</scope>
    <source>
        <strain evidence="2">KCTC 12848</strain>
    </source>
</reference>
<protein>
    <recommendedName>
        <fullName evidence="3">ChaB protein</fullName>
    </recommendedName>
</protein>
<gene>
    <name evidence="1" type="ORF">ACFPFM_05525</name>
</gene>
<organism evidence="1 2">
    <name type="scientific">Saccharothrix xinjiangensis</name>
    <dbReference type="NCBI Taxonomy" id="204798"/>
    <lineage>
        <taxon>Bacteria</taxon>
        <taxon>Bacillati</taxon>
        <taxon>Actinomycetota</taxon>
        <taxon>Actinomycetes</taxon>
        <taxon>Pseudonocardiales</taxon>
        <taxon>Pseudonocardiaceae</taxon>
        <taxon>Saccharothrix</taxon>
    </lineage>
</organism>
<name>A0ABV9XUN3_9PSEU</name>
<keyword evidence="2" id="KW-1185">Reference proteome</keyword>
<sequence>MARKQPDPKIAARLAEGFATYVTNYANRRPHDAAAQDAANYVGDRAREIRKAAEED</sequence>